<dbReference type="GO" id="GO:0004497">
    <property type="term" value="F:monooxygenase activity"/>
    <property type="evidence" value="ECO:0007669"/>
    <property type="project" value="UniProtKB-KW"/>
</dbReference>
<evidence type="ECO:0000313" key="3">
    <source>
        <dbReference type="EMBL" id="MBD3933577.1"/>
    </source>
</evidence>
<dbReference type="PRINTS" id="PR00359">
    <property type="entry name" value="BP450"/>
</dbReference>
<name>A0A927F3A1_9ACTN</name>
<dbReference type="PANTHER" id="PTHR46696:SF1">
    <property type="entry name" value="CYTOCHROME P450 YJIB-RELATED"/>
    <property type="match status" value="1"/>
</dbReference>
<dbReference type="InterPro" id="IPR017972">
    <property type="entry name" value="Cyt_P450_CS"/>
</dbReference>
<comment type="caution">
    <text evidence="3">The sequence shown here is derived from an EMBL/GenBank/DDBJ whole genome shotgun (WGS) entry which is preliminary data.</text>
</comment>
<dbReference type="Gene3D" id="1.10.630.10">
    <property type="entry name" value="Cytochrome P450"/>
    <property type="match status" value="1"/>
</dbReference>
<protein>
    <submittedName>
        <fullName evidence="3">Cytochrome P450</fullName>
    </submittedName>
</protein>
<dbReference type="PANTHER" id="PTHR46696">
    <property type="entry name" value="P450, PUTATIVE (EUROFUNG)-RELATED"/>
    <property type="match status" value="1"/>
</dbReference>
<dbReference type="Proteomes" id="UP000632289">
    <property type="component" value="Unassembled WGS sequence"/>
</dbReference>
<dbReference type="Pfam" id="PF00067">
    <property type="entry name" value="p450"/>
    <property type="match status" value="1"/>
</dbReference>
<evidence type="ECO:0000256" key="1">
    <source>
        <dbReference type="ARBA" id="ARBA00010617"/>
    </source>
</evidence>
<keyword evidence="2" id="KW-0349">Heme</keyword>
<keyword evidence="2" id="KW-0408">Iron</keyword>
<evidence type="ECO:0000313" key="4">
    <source>
        <dbReference type="Proteomes" id="UP000632289"/>
    </source>
</evidence>
<dbReference type="PROSITE" id="PS00086">
    <property type="entry name" value="CYTOCHROME_P450"/>
    <property type="match status" value="1"/>
</dbReference>
<dbReference type="InterPro" id="IPR001128">
    <property type="entry name" value="Cyt_P450"/>
</dbReference>
<dbReference type="SUPFAM" id="SSF48264">
    <property type="entry name" value="Cytochrome P450"/>
    <property type="match status" value="1"/>
</dbReference>
<dbReference type="InterPro" id="IPR002397">
    <property type="entry name" value="Cyt_P450_B"/>
</dbReference>
<keyword evidence="2" id="KW-0560">Oxidoreductase</keyword>
<proteinExistence type="inferred from homology"/>
<dbReference type="AlphaFoldDB" id="A0A927F3A1"/>
<comment type="similarity">
    <text evidence="1 2">Belongs to the cytochrome P450 family.</text>
</comment>
<dbReference type="GO" id="GO:0005506">
    <property type="term" value="F:iron ion binding"/>
    <property type="evidence" value="ECO:0007669"/>
    <property type="project" value="InterPro"/>
</dbReference>
<organism evidence="3 4">
    <name type="scientific">Streptomyces chumphonensis</name>
    <dbReference type="NCBI Taxonomy" id="1214925"/>
    <lineage>
        <taxon>Bacteria</taxon>
        <taxon>Bacillati</taxon>
        <taxon>Actinomycetota</taxon>
        <taxon>Actinomycetes</taxon>
        <taxon>Kitasatosporales</taxon>
        <taxon>Streptomycetaceae</taxon>
        <taxon>Streptomyces</taxon>
    </lineage>
</organism>
<dbReference type="InterPro" id="IPR036396">
    <property type="entry name" value="Cyt_P450_sf"/>
</dbReference>
<evidence type="ECO:0000256" key="2">
    <source>
        <dbReference type="RuleBase" id="RU000461"/>
    </source>
</evidence>
<dbReference type="RefSeq" id="WP_191210873.1">
    <property type="nucleotide sequence ID" value="NZ_BAABKL010000033.1"/>
</dbReference>
<keyword evidence="4" id="KW-1185">Reference proteome</keyword>
<keyword evidence="2" id="KW-0503">Monooxygenase</keyword>
<reference evidence="3" key="1">
    <citation type="submission" date="2020-09" db="EMBL/GenBank/DDBJ databases">
        <title>Secondary metabolite and genome analysis of marine Streptomyces chumphonensis KK1-2T.</title>
        <authorList>
            <person name="Phongsopitanun W."/>
            <person name="Kanchanasin P."/>
            <person name="Pittayakhajonwut P."/>
            <person name="Suwanborirux K."/>
            <person name="Tanasupawat S."/>
        </authorList>
    </citation>
    <scope>NUCLEOTIDE SEQUENCE</scope>
    <source>
        <strain evidence="3">KK1-2</strain>
    </source>
</reference>
<dbReference type="EMBL" id="JACXYU010000010">
    <property type="protein sequence ID" value="MBD3933577.1"/>
    <property type="molecule type" value="Genomic_DNA"/>
</dbReference>
<keyword evidence="2" id="KW-0479">Metal-binding</keyword>
<sequence length="390" mass="43436">MLDVFGDYSARDPLTALARAARSCPYQEPAENGGLYALGSEDVRRLLLSRDVWSERSTDQRLASMDEQDAARRRALKRFLAHWPVFSDAAYHDRIRRVTVRLLRGTVTPETLSACARWADRRLAGTDGEPVDWLRDVARPMALEAIVVLVGRADAARLVRLGGAVMDELATARIDMARIDRALAAVEELRAWLETARSDPPTPLTARLGALWDDPAYGPESATALLTQIVTGAYDPTTTALCVVGEHVDSDILARIPLPSVREEVLRIATPFRFASRYARRPITVGPYRLDEGERINLCLATANLDPEQFPEPLRIRDRGNASRNLSFGAGKHYCPGAPLARAVVEVLLESMRKSGVHFRVEHVEREPELPMLRYRSLTGRLVPAAWTDR</sequence>
<gene>
    <name evidence="3" type="ORF">IF129_18710</name>
</gene>
<dbReference type="GO" id="GO:0016705">
    <property type="term" value="F:oxidoreductase activity, acting on paired donors, with incorporation or reduction of molecular oxygen"/>
    <property type="evidence" value="ECO:0007669"/>
    <property type="project" value="InterPro"/>
</dbReference>
<accession>A0A927F3A1</accession>
<dbReference type="GO" id="GO:0020037">
    <property type="term" value="F:heme binding"/>
    <property type="evidence" value="ECO:0007669"/>
    <property type="project" value="InterPro"/>
</dbReference>